<reference evidence="1" key="1">
    <citation type="submission" date="2023-03" db="EMBL/GenBank/DDBJ databases">
        <title>Chromosome-level genomes of two armyworms, Mythimna separata and Mythimna loreyi, provide insights into the biosynthesis and reception of sex pheromones.</title>
        <authorList>
            <person name="Zhao H."/>
        </authorList>
    </citation>
    <scope>NUCLEOTIDE SEQUENCE</scope>
    <source>
        <strain evidence="1">BeijingLab</strain>
    </source>
</reference>
<dbReference type="Proteomes" id="UP001231649">
    <property type="component" value="Chromosome 7"/>
</dbReference>
<gene>
    <name evidence="1" type="ORF">PYW08_015329</name>
</gene>
<proteinExistence type="predicted"/>
<name>A0ACC2QWG4_9NEOP</name>
<keyword evidence="2" id="KW-1185">Reference proteome</keyword>
<evidence type="ECO:0000313" key="1">
    <source>
        <dbReference type="EMBL" id="KAJ8726932.1"/>
    </source>
</evidence>
<comment type="caution">
    <text evidence="1">The sequence shown here is derived from an EMBL/GenBank/DDBJ whole genome shotgun (WGS) entry which is preliminary data.</text>
</comment>
<sequence length="131" mass="14468">MSMKGGKSPGHDGFSIEHLKYAGVHLPRVLTTFFTLCVSHSYLLSEMLRTVVVPIVKIMTGDISDQANNRPISSASVIAKVLDGLLDRQLDNWVTLHDAQFGFRSGISTECAISYLYCTKKSKKSIINSVY</sequence>
<protein>
    <submittedName>
        <fullName evidence="1">Uncharacterized protein</fullName>
    </submittedName>
</protein>
<organism evidence="1 2">
    <name type="scientific">Mythimna loreyi</name>
    <dbReference type="NCBI Taxonomy" id="667449"/>
    <lineage>
        <taxon>Eukaryota</taxon>
        <taxon>Metazoa</taxon>
        <taxon>Ecdysozoa</taxon>
        <taxon>Arthropoda</taxon>
        <taxon>Hexapoda</taxon>
        <taxon>Insecta</taxon>
        <taxon>Pterygota</taxon>
        <taxon>Neoptera</taxon>
        <taxon>Endopterygota</taxon>
        <taxon>Lepidoptera</taxon>
        <taxon>Glossata</taxon>
        <taxon>Ditrysia</taxon>
        <taxon>Noctuoidea</taxon>
        <taxon>Noctuidae</taxon>
        <taxon>Noctuinae</taxon>
        <taxon>Hadenini</taxon>
        <taxon>Mythimna</taxon>
    </lineage>
</organism>
<evidence type="ECO:0000313" key="2">
    <source>
        <dbReference type="Proteomes" id="UP001231649"/>
    </source>
</evidence>
<accession>A0ACC2QWG4</accession>
<dbReference type="EMBL" id="CM056783">
    <property type="protein sequence ID" value="KAJ8726932.1"/>
    <property type="molecule type" value="Genomic_DNA"/>
</dbReference>